<sequence length="166" mass="19145">MEKARPRVNGGCREFAAERYAENREIAGSPKGIRERWAGEGRKFPFGRLGVTAAGNPEEENQAIDLGLVFRSILCWSETNERSEMEPFRKRLTKLMGFVWLVGSKEREARSEERGAEHIYSSIVYYCIEFFREQNHCERSLTRNRVASMRSDFPSQAARFLIEAGE</sequence>
<accession>A0AAV7J954</accession>
<evidence type="ECO:0000313" key="1">
    <source>
        <dbReference type="EMBL" id="KAH0569036.1"/>
    </source>
</evidence>
<dbReference type="AlphaFoldDB" id="A0AAV7J954"/>
<comment type="caution">
    <text evidence="1">The sequence shown here is derived from an EMBL/GenBank/DDBJ whole genome shotgun (WGS) entry which is preliminary data.</text>
</comment>
<organism evidence="1 2">
    <name type="scientific">Cotesia glomerata</name>
    <name type="common">Lepidopteran parasitic wasp</name>
    <name type="synonym">Apanteles glomeratus</name>
    <dbReference type="NCBI Taxonomy" id="32391"/>
    <lineage>
        <taxon>Eukaryota</taxon>
        <taxon>Metazoa</taxon>
        <taxon>Ecdysozoa</taxon>
        <taxon>Arthropoda</taxon>
        <taxon>Hexapoda</taxon>
        <taxon>Insecta</taxon>
        <taxon>Pterygota</taxon>
        <taxon>Neoptera</taxon>
        <taxon>Endopterygota</taxon>
        <taxon>Hymenoptera</taxon>
        <taxon>Apocrita</taxon>
        <taxon>Ichneumonoidea</taxon>
        <taxon>Braconidae</taxon>
        <taxon>Microgastrinae</taxon>
        <taxon>Cotesia</taxon>
    </lineage>
</organism>
<evidence type="ECO:0000313" key="2">
    <source>
        <dbReference type="Proteomes" id="UP000826195"/>
    </source>
</evidence>
<gene>
    <name evidence="1" type="ORF">KQX54_021742</name>
</gene>
<reference evidence="1 2" key="1">
    <citation type="journal article" date="2021" name="J. Hered.">
        <title>A chromosome-level genome assembly of the parasitoid wasp, Cotesia glomerata (Hymenoptera: Braconidae).</title>
        <authorList>
            <person name="Pinto B.J."/>
            <person name="Weis J.J."/>
            <person name="Gamble T."/>
            <person name="Ode P.J."/>
            <person name="Paul R."/>
            <person name="Zaspel J.M."/>
        </authorList>
    </citation>
    <scope>NUCLEOTIDE SEQUENCE [LARGE SCALE GENOMIC DNA]</scope>
    <source>
        <strain evidence="1">CgM1</strain>
    </source>
</reference>
<keyword evidence="2" id="KW-1185">Reference proteome</keyword>
<proteinExistence type="predicted"/>
<name>A0AAV7J954_COTGL</name>
<dbReference type="Proteomes" id="UP000826195">
    <property type="component" value="Unassembled WGS sequence"/>
</dbReference>
<dbReference type="EMBL" id="JAHXZJ010000001">
    <property type="protein sequence ID" value="KAH0569036.1"/>
    <property type="molecule type" value="Genomic_DNA"/>
</dbReference>
<protein>
    <submittedName>
        <fullName evidence="1">Uncharacterized protein</fullName>
    </submittedName>
</protein>